<name>A0A834W9H9_9FABA</name>
<reference evidence="2" key="1">
    <citation type="submission" date="2020-09" db="EMBL/GenBank/DDBJ databases">
        <title>Genome-Enabled Discovery of Anthraquinone Biosynthesis in Senna tora.</title>
        <authorList>
            <person name="Kang S.-H."/>
            <person name="Pandey R.P."/>
            <person name="Lee C.-M."/>
            <person name="Sim J.-S."/>
            <person name="Jeong J.-T."/>
            <person name="Choi B.-S."/>
            <person name="Jung M."/>
            <person name="Ginzburg D."/>
            <person name="Zhao K."/>
            <person name="Won S.Y."/>
            <person name="Oh T.-J."/>
            <person name="Yu Y."/>
            <person name="Kim N.-H."/>
            <person name="Lee O.R."/>
            <person name="Lee T.-H."/>
            <person name="Bashyal P."/>
            <person name="Kim T.-S."/>
            <person name="Lee W.-H."/>
            <person name="Kawkins C."/>
            <person name="Kim C.-K."/>
            <person name="Kim J.S."/>
            <person name="Ahn B.O."/>
            <person name="Rhee S.Y."/>
            <person name="Sohng J.K."/>
        </authorList>
    </citation>
    <scope>NUCLEOTIDE SEQUENCE</scope>
    <source>
        <tissue evidence="2">Leaf</tissue>
    </source>
</reference>
<evidence type="ECO:0000313" key="3">
    <source>
        <dbReference type="Proteomes" id="UP000634136"/>
    </source>
</evidence>
<protein>
    <submittedName>
        <fullName evidence="2">Uncharacterized protein</fullName>
    </submittedName>
</protein>
<dbReference type="AlphaFoldDB" id="A0A834W9H9"/>
<comment type="caution">
    <text evidence="2">The sequence shown here is derived from an EMBL/GenBank/DDBJ whole genome shotgun (WGS) entry which is preliminary data.</text>
</comment>
<evidence type="ECO:0000256" key="1">
    <source>
        <dbReference type="SAM" id="MobiDB-lite"/>
    </source>
</evidence>
<evidence type="ECO:0000313" key="2">
    <source>
        <dbReference type="EMBL" id="KAF7814177.1"/>
    </source>
</evidence>
<dbReference type="Proteomes" id="UP000634136">
    <property type="component" value="Unassembled WGS sequence"/>
</dbReference>
<keyword evidence="3" id="KW-1185">Reference proteome</keyword>
<sequence>MVPDFLDNAKLLEPHSPSNMTIHT</sequence>
<feature type="region of interest" description="Disordered" evidence="1">
    <location>
        <begin position="1"/>
        <end position="24"/>
    </location>
</feature>
<proteinExistence type="predicted"/>
<dbReference type="EMBL" id="JAAIUW010000009">
    <property type="protein sequence ID" value="KAF7814177.1"/>
    <property type="molecule type" value="Genomic_DNA"/>
</dbReference>
<accession>A0A834W9H9</accession>
<organism evidence="2 3">
    <name type="scientific">Senna tora</name>
    <dbReference type="NCBI Taxonomy" id="362788"/>
    <lineage>
        <taxon>Eukaryota</taxon>
        <taxon>Viridiplantae</taxon>
        <taxon>Streptophyta</taxon>
        <taxon>Embryophyta</taxon>
        <taxon>Tracheophyta</taxon>
        <taxon>Spermatophyta</taxon>
        <taxon>Magnoliopsida</taxon>
        <taxon>eudicotyledons</taxon>
        <taxon>Gunneridae</taxon>
        <taxon>Pentapetalae</taxon>
        <taxon>rosids</taxon>
        <taxon>fabids</taxon>
        <taxon>Fabales</taxon>
        <taxon>Fabaceae</taxon>
        <taxon>Caesalpinioideae</taxon>
        <taxon>Cassia clade</taxon>
        <taxon>Senna</taxon>
    </lineage>
</organism>
<gene>
    <name evidence="2" type="ORF">G2W53_028146</name>
</gene>